<proteinExistence type="inferred from homology"/>
<keyword evidence="5 7" id="KW-0472">Membrane</keyword>
<evidence type="ECO:0000256" key="1">
    <source>
        <dbReference type="ARBA" id="ARBA00004141"/>
    </source>
</evidence>
<evidence type="ECO:0008006" key="10">
    <source>
        <dbReference type="Google" id="ProtNLM"/>
    </source>
</evidence>
<dbReference type="InterPro" id="IPR045861">
    <property type="entry name" value="CorA_cytoplasmic_dom"/>
</dbReference>
<organism evidence="8 9">
    <name type="scientific">Rhizopus oryzae</name>
    <name type="common">Mucormycosis agent</name>
    <name type="synonym">Rhizopus arrhizus var. delemar</name>
    <dbReference type="NCBI Taxonomy" id="64495"/>
    <lineage>
        <taxon>Eukaryota</taxon>
        <taxon>Fungi</taxon>
        <taxon>Fungi incertae sedis</taxon>
        <taxon>Mucoromycota</taxon>
        <taxon>Mucoromycotina</taxon>
        <taxon>Mucoromycetes</taxon>
        <taxon>Mucorales</taxon>
        <taxon>Mucorineae</taxon>
        <taxon>Rhizopodaceae</taxon>
        <taxon>Rhizopus</taxon>
    </lineage>
</organism>
<dbReference type="EMBL" id="JAANQT010000198">
    <property type="protein sequence ID" value="KAG1313382.1"/>
    <property type="molecule type" value="Genomic_DNA"/>
</dbReference>
<accession>A0A9P6XGT0</accession>
<evidence type="ECO:0000256" key="4">
    <source>
        <dbReference type="ARBA" id="ARBA00022989"/>
    </source>
</evidence>
<feature type="compositionally biased region" description="Polar residues" evidence="6">
    <location>
        <begin position="59"/>
        <end position="69"/>
    </location>
</feature>
<evidence type="ECO:0000256" key="5">
    <source>
        <dbReference type="ARBA" id="ARBA00023136"/>
    </source>
</evidence>
<dbReference type="InterPro" id="IPR045863">
    <property type="entry name" value="CorA_TM1_TM2"/>
</dbReference>
<name>A0A9P6XGT0_RHIOR</name>
<protein>
    <recommendedName>
        <fullName evidence="10">Cora-domain-containing protein</fullName>
    </recommendedName>
</protein>
<gene>
    <name evidence="8" type="ORF">G6F64_002301</name>
</gene>
<dbReference type="InterPro" id="IPR002523">
    <property type="entry name" value="MgTranspt_CorA/ZnTranspt_ZntB"/>
</dbReference>
<keyword evidence="4 7" id="KW-1133">Transmembrane helix</keyword>
<feature type="transmembrane region" description="Helical" evidence="7">
    <location>
        <begin position="460"/>
        <end position="481"/>
    </location>
</feature>
<dbReference type="OrthoDB" id="29879at2759"/>
<dbReference type="SUPFAM" id="SSF143865">
    <property type="entry name" value="CorA soluble domain-like"/>
    <property type="match status" value="1"/>
</dbReference>
<dbReference type="GO" id="GO:0015095">
    <property type="term" value="F:magnesium ion transmembrane transporter activity"/>
    <property type="evidence" value="ECO:0007669"/>
    <property type="project" value="InterPro"/>
</dbReference>
<dbReference type="Gene3D" id="1.20.58.340">
    <property type="entry name" value="Magnesium transport protein CorA, transmembrane region"/>
    <property type="match status" value="2"/>
</dbReference>
<sequence length="487" mass="56717">MDPNYPYYPSHTDHERTVSENKRSTLLLATEPKDLDKLFDRSIEVEQDICFPTKRPASRSVSSDSTTAAITPPAQRKQSNNSINVNALSSWFSDIDMYTTTTQNYRHPTKTKQVKKLSLYGDNHHHSMSENSKEDRYMYYHPDTGVIRGRSLMELRLPSHLTVDELLVKENYWIDFTSPSLAEMKAISKIFHIHPLTTEDIMAHEIREKCDVFRHYMFVCYRAFLYDHQQLQPMTFYNIISRRCMLTFHFGQVPHVEHVIQRVLQLQDYIEVVPDWINYAIIDEITDSFAPMIQQIESEVDTIDDLVLLYKTDQSDMVLRIGTCRKRVIQMVRLLGTKAEVVKALMKRMEERTVRGDSVEEELNETEVGRIYPDVGLYLGDVQDHILTMLQNLNHYETVLARSESNYLARMSIELTQTSNSTNHVMGRLTIFATVLLPMNLITGLWGMNVKVPGKDYDNLLYFFWIVFSLVVFAILSLTFARKLRLI</sequence>
<dbReference type="GO" id="GO:0010961">
    <property type="term" value="P:intracellular magnesium ion homeostasis"/>
    <property type="evidence" value="ECO:0007669"/>
    <property type="project" value="TreeGrafter"/>
</dbReference>
<keyword evidence="3 7" id="KW-0812">Transmembrane</keyword>
<evidence type="ECO:0000256" key="3">
    <source>
        <dbReference type="ARBA" id="ARBA00022692"/>
    </source>
</evidence>
<evidence type="ECO:0000256" key="6">
    <source>
        <dbReference type="SAM" id="MobiDB-lite"/>
    </source>
</evidence>
<dbReference type="GO" id="GO:0016020">
    <property type="term" value="C:membrane"/>
    <property type="evidence" value="ECO:0007669"/>
    <property type="project" value="UniProtKB-SubCell"/>
</dbReference>
<reference evidence="8" key="1">
    <citation type="journal article" date="2020" name="Microb. Genom.">
        <title>Genetic diversity of clinical and environmental Mucorales isolates obtained from an investigation of mucormycosis cases among solid organ transplant recipients.</title>
        <authorList>
            <person name="Nguyen M.H."/>
            <person name="Kaul D."/>
            <person name="Muto C."/>
            <person name="Cheng S.J."/>
            <person name="Richter R.A."/>
            <person name="Bruno V.M."/>
            <person name="Liu G."/>
            <person name="Beyhan S."/>
            <person name="Sundermann A.J."/>
            <person name="Mounaud S."/>
            <person name="Pasculle A.W."/>
            <person name="Nierman W.C."/>
            <person name="Driscoll E."/>
            <person name="Cumbie R."/>
            <person name="Clancy C.J."/>
            <person name="Dupont C.L."/>
        </authorList>
    </citation>
    <scope>NUCLEOTIDE SEQUENCE</scope>
    <source>
        <strain evidence="8">GL11</strain>
    </source>
</reference>
<comment type="subcellular location">
    <subcellularLocation>
        <location evidence="1">Membrane</location>
        <topology evidence="1">Multi-pass membrane protein</topology>
    </subcellularLocation>
</comment>
<evidence type="ECO:0000313" key="9">
    <source>
        <dbReference type="Proteomes" id="UP000716291"/>
    </source>
</evidence>
<feature type="compositionally biased region" description="Basic and acidic residues" evidence="6">
    <location>
        <begin position="11"/>
        <end position="23"/>
    </location>
</feature>
<comment type="similarity">
    <text evidence="2">Belongs to the CorA metal ion transporter (MIT) (TC 1.A.35) family.</text>
</comment>
<feature type="region of interest" description="Disordered" evidence="6">
    <location>
        <begin position="55"/>
        <end position="80"/>
    </location>
</feature>
<dbReference type="InterPro" id="IPR044089">
    <property type="entry name" value="Alr1-like"/>
</dbReference>
<dbReference type="Proteomes" id="UP000716291">
    <property type="component" value="Unassembled WGS sequence"/>
</dbReference>
<evidence type="ECO:0000256" key="7">
    <source>
        <dbReference type="SAM" id="Phobius"/>
    </source>
</evidence>
<dbReference type="PANTHER" id="PTHR21535">
    <property type="entry name" value="MAGNESIUM AND COBALT TRANSPORT PROTEIN/MITOCHONDRIAL IMPORT INNER MEMBRANE TRANSLOCASE SUBUNIT TIM8"/>
    <property type="match status" value="1"/>
</dbReference>
<evidence type="ECO:0000313" key="8">
    <source>
        <dbReference type="EMBL" id="KAG1313382.1"/>
    </source>
</evidence>
<feature type="transmembrane region" description="Helical" evidence="7">
    <location>
        <begin position="429"/>
        <end position="448"/>
    </location>
</feature>
<evidence type="ECO:0000256" key="2">
    <source>
        <dbReference type="ARBA" id="ARBA00009765"/>
    </source>
</evidence>
<comment type="caution">
    <text evidence="8">The sequence shown here is derived from an EMBL/GenBank/DDBJ whole genome shotgun (WGS) entry which is preliminary data.</text>
</comment>
<dbReference type="AlphaFoldDB" id="A0A9P6XGT0"/>
<dbReference type="CDD" id="cd12829">
    <property type="entry name" value="Alr1p-like"/>
    <property type="match status" value="1"/>
</dbReference>
<dbReference type="Gene3D" id="3.30.460.20">
    <property type="entry name" value="CorA soluble domain-like"/>
    <property type="match status" value="1"/>
</dbReference>
<feature type="region of interest" description="Disordered" evidence="6">
    <location>
        <begin position="1"/>
        <end position="24"/>
    </location>
</feature>
<dbReference type="Pfam" id="PF01544">
    <property type="entry name" value="CorA"/>
    <property type="match status" value="1"/>
</dbReference>
<dbReference type="SUPFAM" id="SSF144083">
    <property type="entry name" value="Magnesium transport protein CorA, transmembrane region"/>
    <property type="match status" value="1"/>
</dbReference>
<dbReference type="PANTHER" id="PTHR21535:SF51">
    <property type="entry name" value="MANGANESE RESISTANCE PROTEIN MNR2"/>
    <property type="match status" value="1"/>
</dbReference>
<keyword evidence="9" id="KW-1185">Reference proteome</keyword>